<comment type="caution">
    <text evidence="2">The sequence shown here is derived from an EMBL/GenBank/DDBJ whole genome shotgun (WGS) entry which is preliminary data.</text>
</comment>
<dbReference type="EMBL" id="BMKU01000019">
    <property type="protein sequence ID" value="GGH10152.1"/>
    <property type="molecule type" value="Genomic_DNA"/>
</dbReference>
<dbReference type="Proteomes" id="UP000596938">
    <property type="component" value="Unassembled WGS sequence"/>
</dbReference>
<protein>
    <submittedName>
        <fullName evidence="2">Uncharacterized protein</fullName>
    </submittedName>
</protein>
<sequence length="55" mass="5846">MTARQRRVLRLWLPAIMLGAVLYAVPGLTGTLNGPAFLGLLLILTGTSAVVLEAR</sequence>
<feature type="transmembrane region" description="Helical" evidence="1">
    <location>
        <begin position="12"/>
        <end position="30"/>
    </location>
</feature>
<accession>A0ABQ1Y3C1</accession>
<keyword evidence="3" id="KW-1185">Reference proteome</keyword>
<organism evidence="2 3">
    <name type="scientific">Pseudarthrobacter polychromogenes</name>
    <dbReference type="NCBI Taxonomy" id="1676"/>
    <lineage>
        <taxon>Bacteria</taxon>
        <taxon>Bacillati</taxon>
        <taxon>Actinomycetota</taxon>
        <taxon>Actinomycetes</taxon>
        <taxon>Micrococcales</taxon>
        <taxon>Micrococcaceae</taxon>
        <taxon>Pseudarthrobacter</taxon>
    </lineage>
</organism>
<feature type="transmembrane region" description="Helical" evidence="1">
    <location>
        <begin position="36"/>
        <end position="54"/>
    </location>
</feature>
<dbReference type="RefSeq" id="WP_188813749.1">
    <property type="nucleotide sequence ID" value="NZ_BAAAWV010000001.1"/>
</dbReference>
<keyword evidence="1" id="KW-0472">Membrane</keyword>
<evidence type="ECO:0000313" key="2">
    <source>
        <dbReference type="EMBL" id="GGH10152.1"/>
    </source>
</evidence>
<gene>
    <name evidence="2" type="ORF">GCM10011577_38880</name>
</gene>
<keyword evidence="1" id="KW-1133">Transmembrane helix</keyword>
<evidence type="ECO:0000313" key="3">
    <source>
        <dbReference type="Proteomes" id="UP000596938"/>
    </source>
</evidence>
<proteinExistence type="predicted"/>
<reference evidence="3" key="1">
    <citation type="journal article" date="2019" name="Int. J. Syst. Evol. Microbiol.">
        <title>The Global Catalogue of Microorganisms (GCM) 10K type strain sequencing project: providing services to taxonomists for standard genome sequencing and annotation.</title>
        <authorList>
            <consortium name="The Broad Institute Genomics Platform"/>
            <consortium name="The Broad Institute Genome Sequencing Center for Infectious Disease"/>
            <person name="Wu L."/>
            <person name="Ma J."/>
        </authorList>
    </citation>
    <scope>NUCLEOTIDE SEQUENCE [LARGE SCALE GENOMIC DNA]</scope>
    <source>
        <strain evidence="3">CGMCC 1.1927</strain>
    </source>
</reference>
<keyword evidence="1" id="KW-0812">Transmembrane</keyword>
<evidence type="ECO:0000256" key="1">
    <source>
        <dbReference type="SAM" id="Phobius"/>
    </source>
</evidence>
<name>A0ABQ1Y3C1_9MICC</name>